<evidence type="ECO:0000256" key="4">
    <source>
        <dbReference type="ARBA" id="ARBA00022833"/>
    </source>
</evidence>
<dbReference type="GO" id="GO:0003723">
    <property type="term" value="F:RNA binding"/>
    <property type="evidence" value="ECO:0007669"/>
    <property type="project" value="InterPro"/>
</dbReference>
<proteinExistence type="predicted"/>
<name>A0A6J1DK56_MOMCH</name>
<dbReference type="GO" id="GO:0005634">
    <property type="term" value="C:nucleus"/>
    <property type="evidence" value="ECO:0007669"/>
    <property type="project" value="TreeGrafter"/>
</dbReference>
<keyword evidence="1 5" id="KW-0479">Metal-binding</keyword>
<evidence type="ECO:0000256" key="6">
    <source>
        <dbReference type="SAM" id="MobiDB-lite"/>
    </source>
</evidence>
<feature type="compositionally biased region" description="Basic residues" evidence="6">
    <location>
        <begin position="523"/>
        <end position="536"/>
    </location>
</feature>
<dbReference type="PANTHER" id="PTHR13119">
    <property type="entry name" value="ZINC FINGER CCCH DOMAIN-CONTAINING PROTEI"/>
    <property type="match status" value="1"/>
</dbReference>
<dbReference type="OrthoDB" id="411372at2759"/>
<feature type="zinc finger region" description="C3H1-type" evidence="5">
    <location>
        <begin position="584"/>
        <end position="608"/>
    </location>
</feature>
<evidence type="ECO:0000313" key="8">
    <source>
        <dbReference type="Proteomes" id="UP000504603"/>
    </source>
</evidence>
<feature type="zinc finger region" description="C3H1-type" evidence="5">
    <location>
        <begin position="555"/>
        <end position="582"/>
    </location>
</feature>
<feature type="region of interest" description="Disordered" evidence="6">
    <location>
        <begin position="488"/>
        <end position="536"/>
    </location>
</feature>
<keyword evidence="4 5" id="KW-0862">Zinc</keyword>
<feature type="compositionally biased region" description="Polar residues" evidence="6">
    <location>
        <begin position="175"/>
        <end position="190"/>
    </location>
</feature>
<keyword evidence="3 5" id="KW-0863">Zinc-finger</keyword>
<feature type="zinc finger region" description="C3H1-type" evidence="5">
    <location>
        <begin position="609"/>
        <end position="637"/>
    </location>
</feature>
<feature type="region of interest" description="Disordered" evidence="6">
    <location>
        <begin position="917"/>
        <end position="943"/>
    </location>
</feature>
<reference evidence="9 10" key="1">
    <citation type="submission" date="2025-04" db="UniProtKB">
        <authorList>
            <consortium name="RefSeq"/>
        </authorList>
    </citation>
    <scope>IDENTIFICATION</scope>
    <source>
        <strain evidence="9 10">OHB3-1</strain>
    </source>
</reference>
<organism evidence="8 9">
    <name type="scientific">Momordica charantia</name>
    <name type="common">Bitter gourd</name>
    <name type="synonym">Balsam pear</name>
    <dbReference type="NCBI Taxonomy" id="3673"/>
    <lineage>
        <taxon>Eukaryota</taxon>
        <taxon>Viridiplantae</taxon>
        <taxon>Streptophyta</taxon>
        <taxon>Embryophyta</taxon>
        <taxon>Tracheophyta</taxon>
        <taxon>Spermatophyta</taxon>
        <taxon>Magnoliopsida</taxon>
        <taxon>eudicotyledons</taxon>
        <taxon>Gunneridae</taxon>
        <taxon>Pentapetalae</taxon>
        <taxon>rosids</taxon>
        <taxon>fabids</taxon>
        <taxon>Cucurbitales</taxon>
        <taxon>Cucurbitaceae</taxon>
        <taxon>Momordiceae</taxon>
        <taxon>Momordica</taxon>
    </lineage>
</organism>
<dbReference type="PANTHER" id="PTHR13119:SF12">
    <property type="entry name" value="PROTEIN SUPPRESSOR OF SABLE"/>
    <property type="match status" value="1"/>
</dbReference>
<dbReference type="Gene3D" id="4.10.1000.10">
    <property type="entry name" value="Zinc finger, CCCH-type"/>
    <property type="match status" value="1"/>
</dbReference>
<feature type="region of interest" description="Disordered" evidence="6">
    <location>
        <begin position="719"/>
        <end position="741"/>
    </location>
</feature>
<feature type="compositionally biased region" description="Polar residues" evidence="6">
    <location>
        <begin position="917"/>
        <end position="928"/>
    </location>
</feature>
<evidence type="ECO:0000256" key="5">
    <source>
        <dbReference type="PROSITE-ProRule" id="PRU00723"/>
    </source>
</evidence>
<evidence type="ECO:0000256" key="1">
    <source>
        <dbReference type="ARBA" id="ARBA00022723"/>
    </source>
</evidence>
<dbReference type="GeneID" id="111021849"/>
<dbReference type="KEGG" id="mcha:111021849"/>
<dbReference type="InterPro" id="IPR045124">
    <property type="entry name" value="Su(sable)-like"/>
</dbReference>
<dbReference type="SUPFAM" id="SSF90229">
    <property type="entry name" value="CCCH zinc finger"/>
    <property type="match status" value="2"/>
</dbReference>
<evidence type="ECO:0000259" key="7">
    <source>
        <dbReference type="PROSITE" id="PS50103"/>
    </source>
</evidence>
<evidence type="ECO:0000256" key="3">
    <source>
        <dbReference type="ARBA" id="ARBA00022771"/>
    </source>
</evidence>
<feature type="domain" description="C3H1-type" evidence="7">
    <location>
        <begin position="609"/>
        <end position="637"/>
    </location>
</feature>
<evidence type="ECO:0000256" key="2">
    <source>
        <dbReference type="ARBA" id="ARBA00022737"/>
    </source>
</evidence>
<sequence>MEDAHFEAPILVESEFFFPPHRRSHLRSETYRTLVRILSPFCDNTNVSLATEFDPRELRAAYSSHLRHTTVEPLGQQVGEAFVRAETGESGTEKVTVVEDGLGMNSLEDGWFHHSEVTTDVVNDTTAVEISGNVGDERKFSGAISPGNHCVHEENHREELEAEHIVEGNKVPVDENNSNNMRASDQKTGGNDQIFQEEIADHQLVMAEEDVTIIQKLSGTIILLDGNSIGDKPKEDNQENRLLMVGNGMHEWPESQLKESESEGIVPMPDLDRSHVSSFDAIEVEDGEKCSEKVSETDPSYLEKEIPCEAYGQRKASDDKTISMVVDASKVKHKMLLEDMQMDKCTNENEDIEEGEICGDFSTYEILEDPQVLAEKVVDIQISEDIINGNRLPSIESNGIANKPASFSDTTEYASHENKEESKLNNSSMEAAYKRGSFVSKKMVTSTNEDKNDFMLEERRYKVKDSGTKKAMDSFIERVRNQVLRNQVPSEPASGEKKIVSTEKETGACDKKKRGPLSEGRKERKKILKRKKRAEKNRKLGVKRLKLHPVTVSKPKPVVYCRHYIKGRCQEGDKCKFSHQTIPLTKSTPCSYFARHSCMKGDDCPFDHQLSKYPCSNFVSKGSCPRGDTCMFSHKILPQEESTSTPNLKTEPKPPQILDISDSQKKLDISGTSCNRTPLGGTLPKKPTGLPPVGINFQKTTGPPPVGINFLSFGKSSKTEPVQSSQVRNDNVEGGNALNRSGNSDEILREILPETAPKGINFLSFGKTSLKSNSEKLVTSSSYNDATIPSGNRIEVVSKTGHDFNELLKKVQIATPKLTNLLSPKAPIGNYAPTELASSSSNSKMGSDLSVQINESTYDKYGSSALLPRLPGNLISCGQSSDSLASSMYKGTPNSAQKALLSTLAFAAQYESLMNKGKSSGSPAFSNEGNKEAKNENVGGSLQNDQAKASKLLSILLGVGSKSNL</sequence>
<accession>A0A6J1DK56</accession>
<dbReference type="SMART" id="SM00356">
    <property type="entry name" value="ZnF_C3H1"/>
    <property type="match status" value="3"/>
</dbReference>
<feature type="region of interest" description="Disordered" evidence="6">
    <location>
        <begin position="671"/>
        <end position="690"/>
    </location>
</feature>
<feature type="domain" description="C3H1-type" evidence="7">
    <location>
        <begin position="555"/>
        <end position="582"/>
    </location>
</feature>
<gene>
    <name evidence="9 10 11" type="primary">LOC111021849</name>
</gene>
<dbReference type="PROSITE" id="PS50103">
    <property type="entry name" value="ZF_C3H1"/>
    <property type="match status" value="3"/>
</dbReference>
<feature type="compositionally biased region" description="Polar residues" evidence="6">
    <location>
        <begin position="719"/>
        <end position="729"/>
    </location>
</feature>
<keyword evidence="2" id="KW-0677">Repeat</keyword>
<dbReference type="RefSeq" id="XP_022154631.1">
    <property type="nucleotide sequence ID" value="XM_022298939.1"/>
</dbReference>
<dbReference type="Gene3D" id="2.30.30.1190">
    <property type="match status" value="1"/>
</dbReference>
<keyword evidence="8" id="KW-1185">Reference proteome</keyword>
<feature type="domain" description="C3H1-type" evidence="7">
    <location>
        <begin position="584"/>
        <end position="608"/>
    </location>
</feature>
<dbReference type="Pfam" id="PF14608">
    <property type="entry name" value="zf-CCCH_2"/>
    <property type="match status" value="3"/>
</dbReference>
<dbReference type="RefSeq" id="XP_022154630.1">
    <property type="nucleotide sequence ID" value="XM_022298938.1"/>
</dbReference>
<dbReference type="Proteomes" id="UP000504603">
    <property type="component" value="Unplaced"/>
</dbReference>
<protein>
    <submittedName>
        <fullName evidence="9 10">Uncharacterized protein LOC111021849</fullName>
    </submittedName>
</protein>
<dbReference type="AlphaFoldDB" id="A0A6J1DK56"/>
<dbReference type="GO" id="GO:0045892">
    <property type="term" value="P:negative regulation of DNA-templated transcription"/>
    <property type="evidence" value="ECO:0007669"/>
    <property type="project" value="InterPro"/>
</dbReference>
<dbReference type="RefSeq" id="XP_022154632.1">
    <property type="nucleotide sequence ID" value="XM_022298940.1"/>
</dbReference>
<evidence type="ECO:0000313" key="11">
    <source>
        <dbReference type="RefSeq" id="XP_022154632.1"/>
    </source>
</evidence>
<feature type="compositionally biased region" description="Basic and acidic residues" evidence="6">
    <location>
        <begin position="494"/>
        <end position="510"/>
    </location>
</feature>
<dbReference type="InterPro" id="IPR036855">
    <property type="entry name" value="Znf_CCCH_sf"/>
</dbReference>
<dbReference type="GO" id="GO:0008270">
    <property type="term" value="F:zinc ion binding"/>
    <property type="evidence" value="ECO:0007669"/>
    <property type="project" value="UniProtKB-KW"/>
</dbReference>
<evidence type="ECO:0000313" key="9">
    <source>
        <dbReference type="RefSeq" id="XP_022154630.1"/>
    </source>
</evidence>
<dbReference type="InterPro" id="IPR000571">
    <property type="entry name" value="Znf_CCCH"/>
</dbReference>
<feature type="region of interest" description="Disordered" evidence="6">
    <location>
        <begin position="171"/>
        <end position="190"/>
    </location>
</feature>
<evidence type="ECO:0000313" key="10">
    <source>
        <dbReference type="RefSeq" id="XP_022154631.1"/>
    </source>
</evidence>